<reference evidence="3" key="1">
    <citation type="journal article" date="2022" name="Proc. Natl. Acad. Sci. U.S.A.">
        <title>Life cycle and functional genomics of the unicellular red alga Galdieria for elucidating algal and plant evolution and industrial use.</title>
        <authorList>
            <person name="Hirooka S."/>
            <person name="Itabashi T."/>
            <person name="Ichinose T.M."/>
            <person name="Onuma R."/>
            <person name="Fujiwara T."/>
            <person name="Yamashita S."/>
            <person name="Jong L.W."/>
            <person name="Tomita R."/>
            <person name="Iwane A.H."/>
            <person name="Miyagishima S.Y."/>
        </authorList>
    </citation>
    <scope>NUCLEOTIDE SEQUENCE</scope>
    <source>
        <strain evidence="3">NBRC 102759</strain>
    </source>
</reference>
<sequence>MFSTGVHFYEQSPYIGSLNDDSCSSDTQNGWRWELFSGKVIKQPSPAQVSSSSDPECSTTAEETSEFEAPFVWDNSIVSLQVELKQPLLFDAERNEFSWLKAWRLPEIRVLLKRTLEPWKESTIKVLLVCASNTWPFFEQVKLLGDCSAQAVGGECRFPRLRLTTTSSSLCGRKFHIVIAIFSSTAKCEAALISTGFAVYSRSQPEKTKKRAHLTSPENSEKSLTSRLFSPDLFEKEFIKKFRAQGQEAVDEVIDNSILGLVRYFQATNIRHKCRNPLFLAIRFSKVLAISRDSTILPIENEDCYWSLFQALGLYHPVAALEVPLSIHTSPSGTPVWFLSIREPQNMTLEVRKFVVENVGTSSLGHVGFANDMSLLPVRFKTLDNIQQLKRVYEKMFILESRLSNVGRVKLSIENNENVTGKLSSHELEESLSEVENNSHGKSPSSESAVSERNLNGQDDFASSFFDLYREPCNAETNQPSFHEHISRDFICWFQQLHKDLRKSLEKMNHYSSQLVMKPNVESFQELKTVCDRFRRSLRIHSFIEDHTLFYEIGKRLPGLVEAYHLDHNMESGEVKAIVDMVNTFDPQYAGDLFLRITGFSSQFLFHMEKEEEHLVPRLLNVMTSEELSDLFVRLRNEIASLEVNSE</sequence>
<name>A0A9C7UNS5_9RHOD</name>
<dbReference type="AlphaFoldDB" id="A0A9C7UNS5"/>
<feature type="compositionally biased region" description="Polar residues" evidence="1">
    <location>
        <begin position="441"/>
        <end position="453"/>
    </location>
</feature>
<proteinExistence type="predicted"/>
<evidence type="ECO:0000313" key="3">
    <source>
        <dbReference type="EMBL" id="GJQ09790.1"/>
    </source>
</evidence>
<evidence type="ECO:0000313" key="4">
    <source>
        <dbReference type="Proteomes" id="UP001061958"/>
    </source>
</evidence>
<comment type="caution">
    <text evidence="3">The sequence shown here is derived from an EMBL/GenBank/DDBJ whole genome shotgun (WGS) entry which is preliminary data.</text>
</comment>
<keyword evidence="4" id="KW-1185">Reference proteome</keyword>
<dbReference type="EMBL" id="BQMJ01000011">
    <property type="protein sequence ID" value="GJQ09790.1"/>
    <property type="molecule type" value="Genomic_DNA"/>
</dbReference>
<evidence type="ECO:0000256" key="1">
    <source>
        <dbReference type="SAM" id="MobiDB-lite"/>
    </source>
</evidence>
<accession>A0A9C7UNS5</accession>
<organism evidence="3 4">
    <name type="scientific">Galdieria partita</name>
    <dbReference type="NCBI Taxonomy" id="83374"/>
    <lineage>
        <taxon>Eukaryota</taxon>
        <taxon>Rhodophyta</taxon>
        <taxon>Bangiophyceae</taxon>
        <taxon>Galdieriales</taxon>
        <taxon>Galdieriaceae</taxon>
        <taxon>Galdieria</taxon>
    </lineage>
</organism>
<evidence type="ECO:0000259" key="2">
    <source>
        <dbReference type="Pfam" id="PF01814"/>
    </source>
</evidence>
<gene>
    <name evidence="3" type="ORF">GpartN1_g1581.t1</name>
</gene>
<protein>
    <recommendedName>
        <fullName evidence="2">Hemerythrin-like domain-containing protein</fullName>
    </recommendedName>
</protein>
<reference evidence="3" key="2">
    <citation type="submission" date="2022-01" db="EMBL/GenBank/DDBJ databases">
        <authorList>
            <person name="Hirooka S."/>
            <person name="Miyagishima S.Y."/>
        </authorList>
    </citation>
    <scope>NUCLEOTIDE SEQUENCE</scope>
    <source>
        <strain evidence="3">NBRC 102759</strain>
    </source>
</reference>
<dbReference type="Pfam" id="PF01814">
    <property type="entry name" value="Hemerythrin"/>
    <property type="match status" value="1"/>
</dbReference>
<dbReference type="InterPro" id="IPR012312">
    <property type="entry name" value="Hemerythrin-like"/>
</dbReference>
<dbReference type="OrthoDB" id="1305at2759"/>
<feature type="region of interest" description="Disordered" evidence="1">
    <location>
        <begin position="420"/>
        <end position="453"/>
    </location>
</feature>
<feature type="domain" description="Hemerythrin-like" evidence="2">
    <location>
        <begin position="496"/>
        <end position="619"/>
    </location>
</feature>
<dbReference type="Proteomes" id="UP001061958">
    <property type="component" value="Unassembled WGS sequence"/>
</dbReference>
<dbReference type="Gene3D" id="1.20.120.520">
    <property type="entry name" value="nmb1532 protein domain like"/>
    <property type="match status" value="1"/>
</dbReference>